<feature type="transmembrane region" description="Helical" evidence="11">
    <location>
        <begin position="231"/>
        <end position="253"/>
    </location>
</feature>
<evidence type="ECO:0000313" key="13">
    <source>
        <dbReference type="EMBL" id="AXN35133.1"/>
    </source>
</evidence>
<evidence type="ECO:0000256" key="10">
    <source>
        <dbReference type="ARBA" id="ARBA00024973"/>
    </source>
</evidence>
<comment type="subunit">
    <text evidence="3">The complex is composed of two ATP-binding proteins (HrtA), two transmembrane proteins (HrtB) and a solute-binding protein.</text>
</comment>
<evidence type="ECO:0000256" key="5">
    <source>
        <dbReference type="ARBA" id="ARBA00022448"/>
    </source>
</evidence>
<feature type="transmembrane region" description="Helical" evidence="11">
    <location>
        <begin position="20"/>
        <end position="40"/>
    </location>
</feature>
<gene>
    <name evidence="13" type="ORF">DT351_01600</name>
    <name evidence="14" type="ORF">PSR33_04055</name>
</gene>
<organism evidence="13 15">
    <name type="scientific">Latilactobacillus curvatus</name>
    <name type="common">Lactobacillus curvatus</name>
    <dbReference type="NCBI Taxonomy" id="28038"/>
    <lineage>
        <taxon>Bacteria</taxon>
        <taxon>Bacillati</taxon>
        <taxon>Bacillota</taxon>
        <taxon>Bacilli</taxon>
        <taxon>Lactobacillales</taxon>
        <taxon>Lactobacillaceae</taxon>
        <taxon>Latilactobacillus</taxon>
    </lineage>
</organism>
<comment type="similarity">
    <text evidence="2">Belongs to the ABC-4 integral membrane protein family. HrtB subfamily.</text>
</comment>
<evidence type="ECO:0000256" key="4">
    <source>
        <dbReference type="ARBA" id="ARBA00016962"/>
    </source>
</evidence>
<reference evidence="13 15" key="1">
    <citation type="submission" date="2018-07" db="EMBL/GenBank/DDBJ databases">
        <title>Lactobacillus curvatus genome sequence.</title>
        <authorList>
            <person name="Prechtl R."/>
        </authorList>
    </citation>
    <scope>NUCLEOTIDE SEQUENCE [LARGE SCALE GENOMIC DNA]</scope>
    <source>
        <strain evidence="13 15">TMW 1.1928</strain>
    </source>
</reference>
<evidence type="ECO:0000256" key="8">
    <source>
        <dbReference type="ARBA" id="ARBA00022989"/>
    </source>
</evidence>
<dbReference type="EMBL" id="CP031003">
    <property type="protein sequence ID" value="AXN35133.1"/>
    <property type="molecule type" value="Genomic_DNA"/>
</dbReference>
<dbReference type="InterPro" id="IPR003838">
    <property type="entry name" value="ABC3_permease_C"/>
</dbReference>
<keyword evidence="9 11" id="KW-0472">Membrane</keyword>
<keyword evidence="6" id="KW-1003">Cell membrane</keyword>
<evidence type="ECO:0000256" key="7">
    <source>
        <dbReference type="ARBA" id="ARBA00022692"/>
    </source>
</evidence>
<feature type="transmembrane region" description="Helical" evidence="11">
    <location>
        <begin position="282"/>
        <end position="304"/>
    </location>
</feature>
<keyword evidence="8 11" id="KW-1133">Transmembrane helix</keyword>
<feature type="transmembrane region" description="Helical" evidence="11">
    <location>
        <begin position="316"/>
        <end position="337"/>
    </location>
</feature>
<evidence type="ECO:0000256" key="9">
    <source>
        <dbReference type="ARBA" id="ARBA00023136"/>
    </source>
</evidence>
<evidence type="ECO:0000256" key="1">
    <source>
        <dbReference type="ARBA" id="ARBA00004651"/>
    </source>
</evidence>
<evidence type="ECO:0000256" key="3">
    <source>
        <dbReference type="ARBA" id="ARBA00011131"/>
    </source>
</evidence>
<dbReference type="Proteomes" id="UP001215533">
    <property type="component" value="Chromosome"/>
</dbReference>
<evidence type="ECO:0000256" key="11">
    <source>
        <dbReference type="SAM" id="Phobius"/>
    </source>
</evidence>
<dbReference type="EMBL" id="CP117683">
    <property type="protein sequence ID" value="WDC91385.1"/>
    <property type="molecule type" value="Genomic_DNA"/>
</dbReference>
<dbReference type="PANTHER" id="PTHR43738:SF1">
    <property type="entry name" value="HEMIN TRANSPORT SYSTEM PERMEASE PROTEIN HRTB-RELATED"/>
    <property type="match status" value="1"/>
</dbReference>
<evidence type="ECO:0000256" key="6">
    <source>
        <dbReference type="ARBA" id="ARBA00022475"/>
    </source>
</evidence>
<protein>
    <recommendedName>
        <fullName evidence="4">Putative hemin transport system permease protein HrtB</fullName>
    </recommendedName>
</protein>
<dbReference type="AlphaFoldDB" id="A0A385ABX2"/>
<dbReference type="RefSeq" id="WP_004270590.1">
    <property type="nucleotide sequence ID" value="NZ_CP022475.1"/>
</dbReference>
<dbReference type="Proteomes" id="UP000257607">
    <property type="component" value="Chromosome"/>
</dbReference>
<evidence type="ECO:0000313" key="15">
    <source>
        <dbReference type="Proteomes" id="UP000257607"/>
    </source>
</evidence>
<evidence type="ECO:0000256" key="2">
    <source>
        <dbReference type="ARBA" id="ARBA00008697"/>
    </source>
</evidence>
<evidence type="ECO:0000259" key="12">
    <source>
        <dbReference type="Pfam" id="PF02687"/>
    </source>
</evidence>
<evidence type="ECO:0000313" key="14">
    <source>
        <dbReference type="EMBL" id="WDC91385.1"/>
    </source>
</evidence>
<comment type="subcellular location">
    <subcellularLocation>
        <location evidence="1">Cell membrane</location>
        <topology evidence="1">Multi-pass membrane protein</topology>
    </subcellularLocation>
</comment>
<proteinExistence type="inferred from homology"/>
<sequence>MFLTIQELRHNKLKFGALSFIIFLIVFLVLFITGLAAGLANDSGAAIKNTPATHFVLQAGSESRLSRSALTQSDWQALKHQSLTPINVTQATIERPKKQTKTDIAYIAVDATSFMTPKVTQGQKLSNQATQKVVVSSKLQANGYQLGDTFKDSTTGQQFKIGGFSKQMAYAHTPVIYLNHHQWQTIFPTQKTTYNAFASKRPLSVNKHYQVISKQTLIDNIPGYSAEQSSLYLMIGFLYVISLFVLAIFFYIITLQKLRDFGALKALGTTTRYLSQHIISEIGLLTAVAILLAGGIISVIAQSMPASMPFMLTAPTIIGTSVLFLAVAILSALLSLIQVIRIDPITAIGGH</sequence>
<comment type="function">
    <text evidence="10">Part of the ABC transporter complex hrt involved in hemin import. Responsible for the translocation of the substrate across the membrane.</text>
</comment>
<name>A0A385ABX2_LATCU</name>
<keyword evidence="7 11" id="KW-0812">Transmembrane</keyword>
<accession>A0A385ABX2</accession>
<dbReference type="Pfam" id="PF02687">
    <property type="entry name" value="FtsX"/>
    <property type="match status" value="1"/>
</dbReference>
<reference evidence="14" key="2">
    <citation type="submission" date="2023-02" db="EMBL/GenBank/DDBJ databases">
        <title>Complete genome sequence of Lactobacillus curvatus CACC879 isolated from Pig feces.</title>
        <authorList>
            <person name="Park S."/>
            <person name="Park M.A."/>
            <person name="Kim D.-H."/>
            <person name="Kim Y."/>
        </authorList>
    </citation>
    <scope>NUCLEOTIDE SEQUENCE</scope>
    <source>
        <strain evidence="14">CACC879</strain>
    </source>
</reference>
<keyword evidence="5" id="KW-0813">Transport</keyword>
<feature type="domain" description="ABC3 transporter permease C-terminal" evidence="12">
    <location>
        <begin position="233"/>
        <end position="344"/>
    </location>
</feature>
<dbReference type="InterPro" id="IPR051125">
    <property type="entry name" value="ABC-4/HrtB_transporter"/>
</dbReference>
<dbReference type="GO" id="GO:0005886">
    <property type="term" value="C:plasma membrane"/>
    <property type="evidence" value="ECO:0007669"/>
    <property type="project" value="UniProtKB-SubCell"/>
</dbReference>
<dbReference type="PANTHER" id="PTHR43738">
    <property type="entry name" value="ABC TRANSPORTER, MEMBRANE PROTEIN"/>
    <property type="match status" value="1"/>
</dbReference>